<evidence type="ECO:0000313" key="5">
    <source>
        <dbReference type="Proteomes" id="UP001108123"/>
    </source>
</evidence>
<keyword evidence="1" id="KW-0812">Transmembrane</keyword>
<evidence type="ECO:0000313" key="3">
    <source>
        <dbReference type="EMBL" id="MSS43487.1"/>
    </source>
</evidence>
<dbReference type="Proteomes" id="UP000462760">
    <property type="component" value="Unassembled WGS sequence"/>
</dbReference>
<reference evidence="2" key="2">
    <citation type="submission" date="2022-01" db="EMBL/GenBank/DDBJ databases">
        <title>Collection of gut derived symbiotic bacterial strains cultured from healthy donors.</title>
        <authorList>
            <person name="Lin H."/>
            <person name="Kohout C."/>
            <person name="Waligurski E."/>
            <person name="Pamer E.G."/>
        </authorList>
    </citation>
    <scope>NUCLEOTIDE SEQUENCE</scope>
    <source>
        <strain evidence="2">MSK.14.39</strain>
    </source>
</reference>
<proteinExistence type="predicted"/>
<feature type="transmembrane region" description="Helical" evidence="1">
    <location>
        <begin position="146"/>
        <end position="168"/>
    </location>
</feature>
<reference evidence="3 4" key="1">
    <citation type="submission" date="2019-08" db="EMBL/GenBank/DDBJ databases">
        <title>In-depth cultivation of the pig gut microbiome towards novel bacterial diversity and tailored functional studies.</title>
        <authorList>
            <person name="Wylensek D."/>
            <person name="Hitch T.C.A."/>
            <person name="Clavel T."/>
        </authorList>
    </citation>
    <scope>NUCLEOTIDE SEQUENCE [LARGE SCALE GENOMIC DNA]</scope>
    <source>
        <strain evidence="3 4">Med78-601-WT-4W-RMD-3</strain>
    </source>
</reference>
<dbReference type="EMBL" id="VULR01000008">
    <property type="protein sequence ID" value="MSS43487.1"/>
    <property type="molecule type" value="Genomic_DNA"/>
</dbReference>
<dbReference type="EMBL" id="JAKNID010000023">
    <property type="protein sequence ID" value="MCG4565228.1"/>
    <property type="molecule type" value="Genomic_DNA"/>
</dbReference>
<dbReference type="RefSeq" id="WP_154484169.1">
    <property type="nucleotide sequence ID" value="NZ_JAHLOA010000020.1"/>
</dbReference>
<keyword evidence="1" id="KW-1133">Transmembrane helix</keyword>
<evidence type="ECO:0000313" key="4">
    <source>
        <dbReference type="Proteomes" id="UP000462760"/>
    </source>
</evidence>
<accession>A0A844FHE9</accession>
<name>A0A844FHE9_9FIRM</name>
<dbReference type="OrthoDB" id="1938237at2"/>
<organism evidence="3 4">
    <name type="scientific">Anaerosalibacter bizertensis</name>
    <dbReference type="NCBI Taxonomy" id="932217"/>
    <lineage>
        <taxon>Bacteria</taxon>
        <taxon>Bacillati</taxon>
        <taxon>Bacillota</taxon>
        <taxon>Tissierellia</taxon>
        <taxon>Tissierellales</taxon>
        <taxon>Sporanaerobacteraceae</taxon>
        <taxon>Anaerosalibacter</taxon>
    </lineage>
</organism>
<feature type="transmembrane region" description="Helical" evidence="1">
    <location>
        <begin position="118"/>
        <end position="134"/>
    </location>
</feature>
<protein>
    <submittedName>
        <fullName evidence="2">Permease prefix domain 1-containing protein</fullName>
    </submittedName>
</protein>
<keyword evidence="5" id="KW-1185">Reference proteome</keyword>
<feature type="transmembrane region" description="Helical" evidence="1">
    <location>
        <begin position="258"/>
        <end position="282"/>
    </location>
</feature>
<feature type="transmembrane region" description="Helical" evidence="1">
    <location>
        <begin position="85"/>
        <end position="106"/>
    </location>
</feature>
<gene>
    <name evidence="3" type="ORF">FYJ27_07060</name>
    <name evidence="2" type="ORF">L0P62_07190</name>
</gene>
<keyword evidence="1" id="KW-0472">Membrane</keyword>
<evidence type="ECO:0000256" key="1">
    <source>
        <dbReference type="SAM" id="Phobius"/>
    </source>
</evidence>
<feature type="transmembrane region" description="Helical" evidence="1">
    <location>
        <begin position="212"/>
        <end position="235"/>
    </location>
</feature>
<dbReference type="Proteomes" id="UP001108123">
    <property type="component" value="Unassembled WGS sequence"/>
</dbReference>
<evidence type="ECO:0000313" key="2">
    <source>
        <dbReference type="EMBL" id="MCG4565228.1"/>
    </source>
</evidence>
<sequence>MKSLIDKYISSVIEQIGINEEEKAIVKNEIKSHLEESKSTYMKNGLSEKEAEKESINDFKYSNFISDMKEAYTINKQSHFYIKDYFKSIALMVLLYFMSLYLFAHILGVPDNLPQSKSFFFSYLIIYIYIKIKLIKNNTLETMKVLVFIGIVSLLIITIIDSFVFFILSQFTKFTYSFDVNLLKLLLFSLPLFYLLDYLINKIDFLSRINIYNLSFINFLFIILIIVLNILYIIIPNRFYAISLLLSKLNLNIKNKNILYITTSSNVFLPNVGLILLIIFVAKKLSNKNKVKD</sequence>
<feature type="transmembrane region" description="Helical" evidence="1">
    <location>
        <begin position="180"/>
        <end position="200"/>
    </location>
</feature>
<dbReference type="AlphaFoldDB" id="A0A844FHE9"/>
<dbReference type="InterPro" id="IPR047928">
    <property type="entry name" value="Perm_prefix_1"/>
</dbReference>
<comment type="caution">
    <text evidence="3">The sequence shown here is derived from an EMBL/GenBank/DDBJ whole genome shotgun (WGS) entry which is preliminary data.</text>
</comment>
<dbReference type="NCBIfam" id="NF038403">
    <property type="entry name" value="perm_prefix_1"/>
    <property type="match status" value="1"/>
</dbReference>